<evidence type="ECO:0000256" key="3">
    <source>
        <dbReference type="ARBA" id="ARBA00022553"/>
    </source>
</evidence>
<dbReference type="AlphaFoldDB" id="A0A3G8YIT6"/>
<dbReference type="InterPro" id="IPR052162">
    <property type="entry name" value="Sensor_kinase/Photoreceptor"/>
</dbReference>
<dbReference type="EMBL" id="CP034184">
    <property type="protein sequence ID" value="AZI44187.1"/>
    <property type="molecule type" value="Genomic_DNA"/>
</dbReference>
<dbReference type="RefSeq" id="WP_124873586.1">
    <property type="nucleotide sequence ID" value="NZ_CP034184.1"/>
</dbReference>
<sequence>MNKRHIQNKNKESSVSIAALVRALPQAAMVTDGQGRASHVNAHWAQSTGLNISQSFGLGWLEAVHPNDREAASAMWGRTAPNRQPVEAEYRTRWNGDTDCVCVWYHAPLLEGSTRLWLCTVAQRPALLLREMQREPELGSTLLETTNLEQPTAMELERERILEQLALEQADLRTVLDQLPLGLLVVSADTRRIRLVNPQTEQIFGVSLTVGMTLGRIEALRYSRDEITAPADFSLHRALAGVRVEGEETEIGRPDGSRATIRSNAVPIYDRQGELVAAVLSTEDLSAQRRAEAEEERLSGSLQRAREALTLHGGRPVTPERFLKLMGELYEQLGQPQLEGRLIALLLLRAEPVSVGEVASMLSVSKVAISKVSNAMLERGDLQIIKSFSSREHLLTLTDHNYIRDLSVRRVASWAISILCDSLLETNHLDPAITEQIRNHLETHTRVAVALEQVLSPIERRQAKALADHLRENWDAVSPKSEKS</sequence>
<organism evidence="8 9">
    <name type="scientific">Deinococcus psychrotolerans</name>
    <dbReference type="NCBI Taxonomy" id="2489213"/>
    <lineage>
        <taxon>Bacteria</taxon>
        <taxon>Thermotogati</taxon>
        <taxon>Deinococcota</taxon>
        <taxon>Deinococci</taxon>
        <taxon>Deinococcales</taxon>
        <taxon>Deinococcaceae</taxon>
        <taxon>Deinococcus</taxon>
    </lineage>
</organism>
<dbReference type="Pfam" id="PF08448">
    <property type="entry name" value="PAS_4"/>
    <property type="match status" value="1"/>
</dbReference>
<dbReference type="PANTHER" id="PTHR43304">
    <property type="entry name" value="PHYTOCHROME-LIKE PROTEIN CPH1"/>
    <property type="match status" value="1"/>
</dbReference>
<evidence type="ECO:0000256" key="5">
    <source>
        <dbReference type="ARBA" id="ARBA00022777"/>
    </source>
</evidence>
<dbReference type="OrthoDB" id="64214at2"/>
<dbReference type="InterPro" id="IPR000014">
    <property type="entry name" value="PAS"/>
</dbReference>
<dbReference type="GO" id="GO:0004673">
    <property type="term" value="F:protein histidine kinase activity"/>
    <property type="evidence" value="ECO:0007669"/>
    <property type="project" value="UniProtKB-EC"/>
</dbReference>
<dbReference type="Pfam" id="PF00989">
    <property type="entry name" value="PAS"/>
    <property type="match status" value="1"/>
</dbReference>
<proteinExistence type="predicted"/>
<dbReference type="CDD" id="cd00130">
    <property type="entry name" value="PAS"/>
    <property type="match status" value="2"/>
</dbReference>
<dbReference type="InterPro" id="IPR000700">
    <property type="entry name" value="PAS-assoc_C"/>
</dbReference>
<dbReference type="Gene3D" id="3.30.450.20">
    <property type="entry name" value="PAS domain"/>
    <property type="match status" value="2"/>
</dbReference>
<reference evidence="8 9" key="1">
    <citation type="submission" date="2018-11" db="EMBL/GenBank/DDBJ databases">
        <title>Deinococcus shelandsis sp. nov., isolated from South Shetland Islands soil of Antarctica.</title>
        <authorList>
            <person name="Tian J."/>
        </authorList>
    </citation>
    <scope>NUCLEOTIDE SEQUENCE [LARGE SCALE GENOMIC DNA]</scope>
    <source>
        <strain evidence="8 9">S14-83T</strain>
    </source>
</reference>
<dbReference type="EC" id="2.7.13.3" evidence="2"/>
<keyword evidence="4" id="KW-0808">Transferase</keyword>
<keyword evidence="3" id="KW-0597">Phosphoprotein</keyword>
<dbReference type="SUPFAM" id="SSF55785">
    <property type="entry name" value="PYP-like sensor domain (PAS domain)"/>
    <property type="match status" value="2"/>
</dbReference>
<dbReference type="KEGG" id="dph:EHF33_14900"/>
<evidence type="ECO:0000256" key="1">
    <source>
        <dbReference type="ARBA" id="ARBA00000085"/>
    </source>
</evidence>
<dbReference type="InterPro" id="IPR035965">
    <property type="entry name" value="PAS-like_dom_sf"/>
</dbReference>
<dbReference type="SMART" id="SM00091">
    <property type="entry name" value="PAS"/>
    <property type="match status" value="2"/>
</dbReference>
<name>A0A3G8YIT6_9DEIO</name>
<evidence type="ECO:0000256" key="4">
    <source>
        <dbReference type="ARBA" id="ARBA00022679"/>
    </source>
</evidence>
<dbReference type="InterPro" id="IPR036390">
    <property type="entry name" value="WH_DNA-bd_sf"/>
</dbReference>
<feature type="domain" description="PAS" evidence="6">
    <location>
        <begin position="13"/>
        <end position="70"/>
    </location>
</feature>
<dbReference type="NCBIfam" id="TIGR00229">
    <property type="entry name" value="sensory_box"/>
    <property type="match status" value="1"/>
</dbReference>
<evidence type="ECO:0000259" key="6">
    <source>
        <dbReference type="PROSITE" id="PS50112"/>
    </source>
</evidence>
<dbReference type="SUPFAM" id="SSF46785">
    <property type="entry name" value="Winged helix' DNA-binding domain"/>
    <property type="match status" value="1"/>
</dbReference>
<evidence type="ECO:0000313" key="8">
    <source>
        <dbReference type="EMBL" id="AZI44187.1"/>
    </source>
</evidence>
<dbReference type="PROSITE" id="PS50112">
    <property type="entry name" value="PAS"/>
    <property type="match status" value="1"/>
</dbReference>
<dbReference type="InterPro" id="IPR036388">
    <property type="entry name" value="WH-like_DNA-bd_sf"/>
</dbReference>
<dbReference type="PANTHER" id="PTHR43304:SF1">
    <property type="entry name" value="PAC DOMAIN-CONTAINING PROTEIN"/>
    <property type="match status" value="1"/>
</dbReference>
<protein>
    <recommendedName>
        <fullName evidence="2">histidine kinase</fullName>
        <ecNumber evidence="2">2.7.13.3</ecNumber>
    </recommendedName>
</protein>
<keyword evidence="5" id="KW-0418">Kinase</keyword>
<dbReference type="PROSITE" id="PS50113">
    <property type="entry name" value="PAC"/>
    <property type="match status" value="1"/>
</dbReference>
<dbReference type="Gene3D" id="1.10.10.10">
    <property type="entry name" value="Winged helix-like DNA-binding domain superfamily/Winged helix DNA-binding domain"/>
    <property type="match status" value="1"/>
</dbReference>
<keyword evidence="9" id="KW-1185">Reference proteome</keyword>
<comment type="catalytic activity">
    <reaction evidence="1">
        <text>ATP + protein L-histidine = ADP + protein N-phospho-L-histidine.</text>
        <dbReference type="EC" id="2.7.13.3"/>
    </reaction>
</comment>
<accession>A0A3G8YIT6</accession>
<dbReference type="InterPro" id="IPR013767">
    <property type="entry name" value="PAS_fold"/>
</dbReference>
<evidence type="ECO:0000259" key="7">
    <source>
        <dbReference type="PROSITE" id="PS50113"/>
    </source>
</evidence>
<dbReference type="Proteomes" id="UP000276417">
    <property type="component" value="Chromosome 2"/>
</dbReference>
<feature type="domain" description="PAC" evidence="7">
    <location>
        <begin position="245"/>
        <end position="297"/>
    </location>
</feature>
<evidence type="ECO:0000313" key="9">
    <source>
        <dbReference type="Proteomes" id="UP000276417"/>
    </source>
</evidence>
<gene>
    <name evidence="8" type="ORF">EHF33_14900</name>
</gene>
<evidence type="ECO:0000256" key="2">
    <source>
        <dbReference type="ARBA" id="ARBA00012438"/>
    </source>
</evidence>
<dbReference type="GO" id="GO:0006355">
    <property type="term" value="P:regulation of DNA-templated transcription"/>
    <property type="evidence" value="ECO:0007669"/>
    <property type="project" value="InterPro"/>
</dbReference>
<dbReference type="InterPro" id="IPR013656">
    <property type="entry name" value="PAS_4"/>
</dbReference>